<keyword evidence="16" id="KW-1185">Reference proteome</keyword>
<evidence type="ECO:0000256" key="7">
    <source>
        <dbReference type="ARBA" id="ARBA00023136"/>
    </source>
</evidence>
<evidence type="ECO:0000256" key="10">
    <source>
        <dbReference type="ARBA" id="ARBA00023288"/>
    </source>
</evidence>
<dbReference type="SUPFAM" id="SSF109998">
    <property type="entry name" value="Triger factor/SurA peptide-binding domain-like"/>
    <property type="match status" value="1"/>
</dbReference>
<evidence type="ECO:0000259" key="14">
    <source>
        <dbReference type="PROSITE" id="PS50198"/>
    </source>
</evidence>
<keyword evidence="4 11" id="KW-1003">Cell membrane</keyword>
<dbReference type="InterPro" id="IPR023059">
    <property type="entry name" value="Foldase_PrsA"/>
</dbReference>
<evidence type="ECO:0000256" key="5">
    <source>
        <dbReference type="ARBA" id="ARBA00022729"/>
    </source>
</evidence>
<protein>
    <recommendedName>
        <fullName evidence="11">Foldase protein PrsA</fullName>
        <ecNumber evidence="11">5.2.1.8</ecNumber>
    </recommendedName>
</protein>
<name>A0A6C0G227_9BACL</name>
<sequence length="396" mass="42589">MNEKEKDLKQDNELSLEQDNKAGADTEQSTHELAHDRDEAGNGFEDTQDDDGEQDGGNEHEGARNNEAIAPVAAASQARSGGKAWMYTSLGLAIILIVVLIKPPFGGGSDKTAIGSVNGVSITKQELYDQMVKLGGTQTMDNLIQEELIKQEADKAGIKITDADIDKEIDSIKKQFPTEADFESALTQNGLTLEDLRAQTPMQLSIRKILEPQAKVTDKDIEDYFNQNKASFDQAEEVKASHILVATKEEADAILKQLNEGGDFAALAKEKSTDTGTKDNGGDLGFFGKGVMDPEFEKAAFALKVGETTKEPVKSQYGYHIIKVTDRKAAKAATLAEKKDEIKDTLIRQKVSELSTAWLADIKSKAQITNTLAKDDAAAGAAATETGAANAAPVGQ</sequence>
<evidence type="ECO:0000256" key="11">
    <source>
        <dbReference type="HAMAP-Rule" id="MF_01145"/>
    </source>
</evidence>
<dbReference type="EC" id="5.2.1.8" evidence="11"/>
<accession>A0A6C0G227</accession>
<dbReference type="Pfam" id="PF13624">
    <property type="entry name" value="SurA_N_3"/>
    <property type="match status" value="1"/>
</dbReference>
<keyword evidence="8" id="KW-0564">Palmitate</keyword>
<keyword evidence="5 11" id="KW-0732">Signal</keyword>
<proteinExistence type="inferred from homology"/>
<dbReference type="InterPro" id="IPR046357">
    <property type="entry name" value="PPIase_dom_sf"/>
</dbReference>
<keyword evidence="9 11" id="KW-0413">Isomerase</keyword>
<evidence type="ECO:0000256" key="2">
    <source>
        <dbReference type="ARBA" id="ARBA00004193"/>
    </source>
</evidence>
<dbReference type="InterPro" id="IPR027304">
    <property type="entry name" value="Trigger_fact/SurA_dom_sf"/>
</dbReference>
<dbReference type="SUPFAM" id="SSF54534">
    <property type="entry name" value="FKBP-like"/>
    <property type="match status" value="1"/>
</dbReference>
<reference evidence="15 16" key="1">
    <citation type="submission" date="2020-01" db="EMBL/GenBank/DDBJ databases">
        <title>Paenibacillus sp. nov., isolated from tomato rhizosphere.</title>
        <authorList>
            <person name="Weon H.-Y."/>
            <person name="Lee S.A."/>
        </authorList>
    </citation>
    <scope>NUCLEOTIDE SEQUENCE [LARGE SCALE GENOMIC DNA]</scope>
    <source>
        <strain evidence="15 16">12200R-189</strain>
    </source>
</reference>
<dbReference type="PANTHER" id="PTHR47245:SF1">
    <property type="entry name" value="FOLDASE PROTEIN PRSA"/>
    <property type="match status" value="1"/>
</dbReference>
<evidence type="ECO:0000256" key="3">
    <source>
        <dbReference type="ARBA" id="ARBA00006071"/>
    </source>
</evidence>
<dbReference type="PANTHER" id="PTHR47245">
    <property type="entry name" value="PEPTIDYLPROLYL ISOMERASE"/>
    <property type="match status" value="1"/>
</dbReference>
<dbReference type="PROSITE" id="PS50198">
    <property type="entry name" value="PPIC_PPIASE_2"/>
    <property type="match status" value="1"/>
</dbReference>
<evidence type="ECO:0000256" key="13">
    <source>
        <dbReference type="SAM" id="Phobius"/>
    </source>
</evidence>
<comment type="function">
    <text evidence="11">Plays a major role in protein secretion by helping the post-translocational extracellular folding of several secreted proteins.</text>
</comment>
<feature type="region of interest" description="Disordered" evidence="12">
    <location>
        <begin position="1"/>
        <end position="69"/>
    </location>
</feature>
<feature type="domain" description="PpiC" evidence="14">
    <location>
        <begin position="235"/>
        <end position="326"/>
    </location>
</feature>
<evidence type="ECO:0000256" key="4">
    <source>
        <dbReference type="ARBA" id="ARBA00022475"/>
    </source>
</evidence>
<dbReference type="InterPro" id="IPR050245">
    <property type="entry name" value="PrsA_foldase"/>
</dbReference>
<evidence type="ECO:0000256" key="1">
    <source>
        <dbReference type="ARBA" id="ARBA00000971"/>
    </source>
</evidence>
<evidence type="ECO:0000313" key="15">
    <source>
        <dbReference type="EMBL" id="QHT60600.1"/>
    </source>
</evidence>
<dbReference type="InterPro" id="IPR000297">
    <property type="entry name" value="PPIase_PpiC"/>
</dbReference>
<comment type="similarity">
    <text evidence="3 11">Belongs to the PrsA family.</text>
</comment>
<dbReference type="GO" id="GO:0003755">
    <property type="term" value="F:peptidyl-prolyl cis-trans isomerase activity"/>
    <property type="evidence" value="ECO:0007669"/>
    <property type="project" value="UniProtKB-UniRule"/>
</dbReference>
<dbReference type="AlphaFoldDB" id="A0A6C0G227"/>
<evidence type="ECO:0000256" key="9">
    <source>
        <dbReference type="ARBA" id="ARBA00023235"/>
    </source>
</evidence>
<dbReference type="PROSITE" id="PS01096">
    <property type="entry name" value="PPIC_PPIASE_1"/>
    <property type="match status" value="1"/>
</dbReference>
<dbReference type="KEGG" id="plyc:GXP70_12070"/>
<keyword evidence="6 11" id="KW-0697">Rotamase</keyword>
<gene>
    <name evidence="11" type="primary">prsA</name>
    <name evidence="15" type="ORF">GXP70_12070</name>
</gene>
<feature type="compositionally biased region" description="Acidic residues" evidence="12">
    <location>
        <begin position="46"/>
        <end position="56"/>
    </location>
</feature>
<dbReference type="Pfam" id="PF13616">
    <property type="entry name" value="Rotamase_3"/>
    <property type="match status" value="1"/>
</dbReference>
<evidence type="ECO:0000256" key="6">
    <source>
        <dbReference type="ARBA" id="ARBA00023110"/>
    </source>
</evidence>
<comment type="catalytic activity">
    <reaction evidence="1 11">
        <text>[protein]-peptidylproline (omega=180) = [protein]-peptidylproline (omega=0)</text>
        <dbReference type="Rhea" id="RHEA:16237"/>
        <dbReference type="Rhea" id="RHEA-COMP:10747"/>
        <dbReference type="Rhea" id="RHEA-COMP:10748"/>
        <dbReference type="ChEBI" id="CHEBI:83833"/>
        <dbReference type="ChEBI" id="CHEBI:83834"/>
        <dbReference type="EC" id="5.2.1.8"/>
    </reaction>
</comment>
<dbReference type="RefSeq" id="WP_162356958.1">
    <property type="nucleotide sequence ID" value="NZ_CP048209.1"/>
</dbReference>
<evidence type="ECO:0000256" key="8">
    <source>
        <dbReference type="ARBA" id="ARBA00023139"/>
    </source>
</evidence>
<comment type="subcellular location">
    <subcellularLocation>
        <location evidence="2">Cell membrane</location>
        <topology evidence="2">Lipid-anchor</topology>
    </subcellularLocation>
</comment>
<organism evidence="15 16">
    <name type="scientific">Paenibacillus lycopersici</name>
    <dbReference type="NCBI Taxonomy" id="2704462"/>
    <lineage>
        <taxon>Bacteria</taxon>
        <taxon>Bacillati</taxon>
        <taxon>Bacillota</taxon>
        <taxon>Bacilli</taxon>
        <taxon>Bacillales</taxon>
        <taxon>Paenibacillaceae</taxon>
        <taxon>Paenibacillus</taxon>
    </lineage>
</organism>
<dbReference type="Gene3D" id="3.10.50.40">
    <property type="match status" value="1"/>
</dbReference>
<dbReference type="Gene3D" id="1.10.4030.10">
    <property type="entry name" value="Porin chaperone SurA, peptide-binding domain"/>
    <property type="match status" value="1"/>
</dbReference>
<dbReference type="GO" id="GO:0005886">
    <property type="term" value="C:plasma membrane"/>
    <property type="evidence" value="ECO:0007669"/>
    <property type="project" value="UniProtKB-SubCell"/>
</dbReference>
<dbReference type="EMBL" id="CP048209">
    <property type="protein sequence ID" value="QHT60600.1"/>
    <property type="molecule type" value="Genomic_DNA"/>
</dbReference>
<keyword evidence="10" id="KW-0449">Lipoprotein</keyword>
<keyword evidence="13" id="KW-1133">Transmembrane helix</keyword>
<feature type="transmembrane region" description="Helical" evidence="13">
    <location>
        <begin position="84"/>
        <end position="101"/>
    </location>
</feature>
<dbReference type="InterPro" id="IPR023058">
    <property type="entry name" value="PPIase_PpiC_CS"/>
</dbReference>
<feature type="compositionally biased region" description="Basic and acidic residues" evidence="12">
    <location>
        <begin position="1"/>
        <end position="40"/>
    </location>
</feature>
<keyword evidence="13" id="KW-0812">Transmembrane</keyword>
<dbReference type="HAMAP" id="MF_01145">
    <property type="entry name" value="Foldase_PrsA"/>
    <property type="match status" value="1"/>
</dbReference>
<keyword evidence="7 11" id="KW-0472">Membrane</keyword>
<dbReference type="GO" id="GO:0006457">
    <property type="term" value="P:protein folding"/>
    <property type="evidence" value="ECO:0007669"/>
    <property type="project" value="UniProtKB-UniRule"/>
</dbReference>
<evidence type="ECO:0000256" key="12">
    <source>
        <dbReference type="SAM" id="MobiDB-lite"/>
    </source>
</evidence>
<evidence type="ECO:0000313" key="16">
    <source>
        <dbReference type="Proteomes" id="UP000476064"/>
    </source>
</evidence>
<dbReference type="Proteomes" id="UP000476064">
    <property type="component" value="Chromosome"/>
</dbReference>